<evidence type="ECO:0000313" key="2">
    <source>
        <dbReference type="EMBL" id="KAK7087199.1"/>
    </source>
</evidence>
<dbReference type="SUPFAM" id="SSF52821">
    <property type="entry name" value="Rhodanese/Cell cycle control phosphatase"/>
    <property type="match status" value="1"/>
</dbReference>
<dbReference type="InterPro" id="IPR001763">
    <property type="entry name" value="Rhodanese-like_dom"/>
</dbReference>
<dbReference type="CDD" id="cd00158">
    <property type="entry name" value="RHOD"/>
    <property type="match status" value="1"/>
</dbReference>
<dbReference type="InterPro" id="IPR036873">
    <property type="entry name" value="Rhodanese-like_dom_sf"/>
</dbReference>
<reference evidence="2 3" key="1">
    <citation type="submission" date="2024-02" db="EMBL/GenBank/DDBJ databases">
        <title>Chromosome-scale genome assembly of the rough periwinkle Littorina saxatilis.</title>
        <authorList>
            <person name="De Jode A."/>
            <person name="Faria R."/>
            <person name="Formenti G."/>
            <person name="Sims Y."/>
            <person name="Smith T.P."/>
            <person name="Tracey A."/>
            <person name="Wood J.M.D."/>
            <person name="Zagrodzka Z.B."/>
            <person name="Johannesson K."/>
            <person name="Butlin R.K."/>
            <person name="Leder E.H."/>
        </authorList>
    </citation>
    <scope>NUCLEOTIDE SEQUENCE [LARGE SCALE GENOMIC DNA]</scope>
    <source>
        <strain evidence="2">Snail1</strain>
        <tissue evidence="2">Muscle</tissue>
    </source>
</reference>
<dbReference type="AlphaFoldDB" id="A0AAN9FVB2"/>
<name>A0AAN9FVB2_9CAEN</name>
<keyword evidence="3" id="KW-1185">Reference proteome</keyword>
<evidence type="ECO:0000259" key="1">
    <source>
        <dbReference type="PROSITE" id="PS50206"/>
    </source>
</evidence>
<feature type="domain" description="Rhodanese" evidence="1">
    <location>
        <begin position="56"/>
        <end position="157"/>
    </location>
</feature>
<dbReference type="Proteomes" id="UP001374579">
    <property type="component" value="Unassembled WGS sequence"/>
</dbReference>
<organism evidence="2 3">
    <name type="scientific">Littorina saxatilis</name>
    <dbReference type="NCBI Taxonomy" id="31220"/>
    <lineage>
        <taxon>Eukaryota</taxon>
        <taxon>Metazoa</taxon>
        <taxon>Spiralia</taxon>
        <taxon>Lophotrochozoa</taxon>
        <taxon>Mollusca</taxon>
        <taxon>Gastropoda</taxon>
        <taxon>Caenogastropoda</taxon>
        <taxon>Littorinimorpha</taxon>
        <taxon>Littorinoidea</taxon>
        <taxon>Littorinidae</taxon>
        <taxon>Littorina</taxon>
    </lineage>
</organism>
<dbReference type="PROSITE" id="PS50206">
    <property type="entry name" value="RHODANESE_3"/>
    <property type="match status" value="1"/>
</dbReference>
<dbReference type="EMBL" id="JBAMIC010004070">
    <property type="protein sequence ID" value="KAK7087199.1"/>
    <property type="molecule type" value="Genomic_DNA"/>
</dbReference>
<dbReference type="Gene3D" id="3.40.250.10">
    <property type="entry name" value="Rhodanese-like domain"/>
    <property type="match status" value="1"/>
</dbReference>
<evidence type="ECO:0000313" key="3">
    <source>
        <dbReference type="Proteomes" id="UP001374579"/>
    </source>
</evidence>
<gene>
    <name evidence="2" type="ORF">V1264_021277</name>
</gene>
<comment type="caution">
    <text evidence="2">The sequence shown here is derived from an EMBL/GenBank/DDBJ whole genome shotgun (WGS) entry which is preliminary data.</text>
</comment>
<protein>
    <recommendedName>
        <fullName evidence="1">Rhodanese domain-containing protein</fullName>
    </recommendedName>
</protein>
<dbReference type="Pfam" id="PF00581">
    <property type="entry name" value="Rhodanese"/>
    <property type="match status" value="1"/>
</dbReference>
<accession>A0AAN9FVB2</accession>
<proteinExistence type="predicted"/>
<dbReference type="SMART" id="SM00450">
    <property type="entry name" value="RHOD"/>
    <property type="match status" value="1"/>
</dbReference>
<sequence>MAEADSPETSTGSKEGSNKVGFGMRAAIKMIRVKFPKAKDINTDTLDSWLNSKEPAQNDIILMDCRDEGEYCVSHLQGAQRIDWENADPQHIIDSLPKDQSSTVVAYCSIGYRSAALVEKLQKHMAKSDKGPTQKCKVYNLEGSLFKWANEGRAMVNPSGAPTKVCHPYNTVWGKMLNKPLWSYGDPSKANSSPDCV</sequence>